<dbReference type="Proteomes" id="UP000265520">
    <property type="component" value="Unassembled WGS sequence"/>
</dbReference>
<sequence>DETVKGGKRKKRTDTGRISIPIPNKGEGSATGGSVDEVVQPSPKKRKGSAVHKGRPLALTAGSTVPSGDQDR</sequence>
<feature type="region of interest" description="Disordered" evidence="1">
    <location>
        <begin position="1"/>
        <end position="72"/>
    </location>
</feature>
<feature type="compositionally biased region" description="Polar residues" evidence="1">
    <location>
        <begin position="61"/>
        <end position="72"/>
    </location>
</feature>
<dbReference type="EMBL" id="LXQA011145074">
    <property type="protein sequence ID" value="MCI86597.1"/>
    <property type="molecule type" value="Genomic_DNA"/>
</dbReference>
<feature type="non-terminal residue" evidence="2">
    <location>
        <position position="1"/>
    </location>
</feature>
<dbReference type="AlphaFoldDB" id="A0A392VFE2"/>
<evidence type="ECO:0000313" key="3">
    <source>
        <dbReference type="Proteomes" id="UP000265520"/>
    </source>
</evidence>
<feature type="compositionally biased region" description="Basic residues" evidence="1">
    <location>
        <begin position="1"/>
        <end position="12"/>
    </location>
</feature>
<organism evidence="2 3">
    <name type="scientific">Trifolium medium</name>
    <dbReference type="NCBI Taxonomy" id="97028"/>
    <lineage>
        <taxon>Eukaryota</taxon>
        <taxon>Viridiplantae</taxon>
        <taxon>Streptophyta</taxon>
        <taxon>Embryophyta</taxon>
        <taxon>Tracheophyta</taxon>
        <taxon>Spermatophyta</taxon>
        <taxon>Magnoliopsida</taxon>
        <taxon>eudicotyledons</taxon>
        <taxon>Gunneridae</taxon>
        <taxon>Pentapetalae</taxon>
        <taxon>rosids</taxon>
        <taxon>fabids</taxon>
        <taxon>Fabales</taxon>
        <taxon>Fabaceae</taxon>
        <taxon>Papilionoideae</taxon>
        <taxon>50 kb inversion clade</taxon>
        <taxon>NPAAA clade</taxon>
        <taxon>Hologalegina</taxon>
        <taxon>IRL clade</taxon>
        <taxon>Trifolieae</taxon>
        <taxon>Trifolium</taxon>
    </lineage>
</organism>
<comment type="caution">
    <text evidence="2">The sequence shown here is derived from an EMBL/GenBank/DDBJ whole genome shotgun (WGS) entry which is preliminary data.</text>
</comment>
<evidence type="ECO:0000313" key="2">
    <source>
        <dbReference type="EMBL" id="MCI86597.1"/>
    </source>
</evidence>
<keyword evidence="3" id="KW-1185">Reference proteome</keyword>
<protein>
    <submittedName>
        <fullName evidence="2">Uncharacterized protein</fullName>
    </submittedName>
</protein>
<evidence type="ECO:0000256" key="1">
    <source>
        <dbReference type="SAM" id="MobiDB-lite"/>
    </source>
</evidence>
<accession>A0A392VFE2</accession>
<feature type="non-terminal residue" evidence="2">
    <location>
        <position position="72"/>
    </location>
</feature>
<reference evidence="2 3" key="1">
    <citation type="journal article" date="2018" name="Front. Plant Sci.">
        <title>Red Clover (Trifolium pratense) and Zigzag Clover (T. medium) - A Picture of Genomic Similarities and Differences.</title>
        <authorList>
            <person name="Dluhosova J."/>
            <person name="Istvanek J."/>
            <person name="Nedelnik J."/>
            <person name="Repkova J."/>
        </authorList>
    </citation>
    <scope>NUCLEOTIDE SEQUENCE [LARGE SCALE GENOMIC DNA]</scope>
    <source>
        <strain evidence="3">cv. 10/8</strain>
        <tissue evidence="2">Leaf</tissue>
    </source>
</reference>
<proteinExistence type="predicted"/>
<name>A0A392VFE2_9FABA</name>
<feature type="compositionally biased region" description="Basic residues" evidence="1">
    <location>
        <begin position="43"/>
        <end position="55"/>
    </location>
</feature>